<evidence type="ECO:0000256" key="10">
    <source>
        <dbReference type="ARBA" id="ARBA00022840"/>
    </source>
</evidence>
<name>A0A9E7F3N3_9LILI</name>
<dbReference type="Gene3D" id="3.80.10.10">
    <property type="entry name" value="Ribonuclease Inhibitor"/>
    <property type="match status" value="5"/>
</dbReference>
<evidence type="ECO:0000256" key="17">
    <source>
        <dbReference type="SAM" id="Phobius"/>
    </source>
</evidence>
<feature type="region of interest" description="Disordered" evidence="16">
    <location>
        <begin position="1201"/>
        <end position="1227"/>
    </location>
</feature>
<sequence>MQQPISLLLFSFFFSLPLSCAAISGAAGATADDEISALLAIKSGLVDPLDALGDWRSPADPRDSMHCNWTGVGCNSFGSVENLDLSHMNLSGLIADDIQRLRSLTTLNLCCNAFSSSLPKSLSGFSLLGELDVSANAFVGQFPTGLGSSPALTIVNASGNNFVGPLPEDLSNATSLEIIDLRGSFFQGSIPASYGSLRKLKFLGLSGNNLTGKIPVELSELTSLEKLIIGYNELQGSIPAEFGNLFNLRYLDLAVGNLDDAIPPELGKLQQLTTLYLYKNDLEGEIPKEFGNLSALVMLDVSDNQVSGPIPPELAQLKNLRLLNLMCNRLKGPVPLGFGDLPRLEVLELWNNSLTGPLPANLGRSSSLQWLDASSNSLSGEIPSSLCDGRNLTKLILFNNAFSGPIPVGLSTCISLVRVRMQNNRLNGTIPGGLGKLPKLQRLELAGNDLEGEIPGDISLSTSLSFVDLSHNHLQLSIPSNIFSIPTLQSFMASDNLLVGGIPDQFQDCPTLAALDLSNNRLTGGIPASLASCQRIVSLDLHGNRMTGQIPVAIAMMPALAILDLSNNLLTGSIPENFGSSPALETLNLSYNNLSGPVPSNGILRTINPDELAGNSGLCGGVLAPCGSDAYGAWPERRKSAHLKHIVAGWMTGISAVLAFCIVLLGAQHLYKKWYVNGSCCGGRFDVENGEWPWRLTAFQRLSFGSSDILACVKEANVIGMGATGIVYKAELQRPHAVVAVKKLWRTGSPEPGSSNLRADIAGEVNVLGKLRHRNIVRLLGYMRNDTDTMILYEYMPHGSLWEALHGPQAGGRVLPDWVSRYNVAVGVAQGLAYLHHDCHPPIIHRDIKSNNILLDANLEARIADFGLAKMMARTNETVSVVAGSYGYIAPEYGYTTKVDQKSDIYSFGVVLMELVTGKRPIEPEFGESQDIVGWVRDKAVLDPSVGGQCKHVQEEMVLVLRIAVLCTAKLPKDRPSTRDVLTMLGEAKPRRKSSSSREDDDGGDQVSEDDEEQRNTIYTPYMTCAPNSSQNPPLDDFNIFMMGKTQRAGELLTLFLGQPKGSTEAKHDLHRRSLPRSALYVFFYAYPSPNWRNEVGPDGILSLRLRRVNPRADQLVRDLNPPRLWLKTCPYLKSHEVIITEGRALSVGELITCTRRDKTIRKRYQRQYRHFIRDDLRRETDCGPETVFINFMRDMKGLAGGRNGTVNRERKPRRRLKRERERERKEVAAHRSEKAYRAIVRINRFFKDGVFRSASQGLAGEVFLCD</sequence>
<comment type="similarity">
    <text evidence="2">Belongs to the protein kinase superfamily. Ser/Thr protein kinase family.</text>
</comment>
<proteinExistence type="inferred from homology"/>
<dbReference type="GO" id="GO:0005886">
    <property type="term" value="C:plasma membrane"/>
    <property type="evidence" value="ECO:0007669"/>
    <property type="project" value="UniProtKB-SubCell"/>
</dbReference>
<evidence type="ECO:0000256" key="5">
    <source>
        <dbReference type="ARBA" id="ARBA00022692"/>
    </source>
</evidence>
<dbReference type="InterPro" id="IPR013210">
    <property type="entry name" value="LRR_N_plant-typ"/>
</dbReference>
<evidence type="ECO:0000256" key="11">
    <source>
        <dbReference type="ARBA" id="ARBA00022989"/>
    </source>
</evidence>
<dbReference type="SMART" id="SM00220">
    <property type="entry name" value="S_TKc"/>
    <property type="match status" value="1"/>
</dbReference>
<evidence type="ECO:0000256" key="12">
    <source>
        <dbReference type="ARBA" id="ARBA00023136"/>
    </source>
</evidence>
<keyword evidence="11 17" id="KW-1133">Transmembrane helix</keyword>
<dbReference type="EMBL" id="CP097504">
    <property type="protein sequence ID" value="URD88402.1"/>
    <property type="molecule type" value="Genomic_DNA"/>
</dbReference>
<keyword evidence="4" id="KW-0808">Transferase</keyword>
<feature type="transmembrane region" description="Helical" evidence="17">
    <location>
        <begin position="647"/>
        <end position="671"/>
    </location>
</feature>
<dbReference type="Gene3D" id="3.30.200.20">
    <property type="entry name" value="Phosphorylase Kinase, domain 1"/>
    <property type="match status" value="1"/>
</dbReference>
<dbReference type="InterPro" id="IPR003591">
    <property type="entry name" value="Leu-rich_rpt_typical-subtyp"/>
</dbReference>
<dbReference type="SUPFAM" id="SSF52047">
    <property type="entry name" value="RNI-like"/>
    <property type="match status" value="2"/>
</dbReference>
<dbReference type="InterPro" id="IPR032675">
    <property type="entry name" value="LRR_dom_sf"/>
</dbReference>
<keyword evidence="12 17" id="KW-0472">Membrane</keyword>
<feature type="compositionally biased region" description="Acidic residues" evidence="16">
    <location>
        <begin position="999"/>
        <end position="1013"/>
    </location>
</feature>
<evidence type="ECO:0000256" key="1">
    <source>
        <dbReference type="ARBA" id="ARBA00004162"/>
    </source>
</evidence>
<dbReference type="FunFam" id="3.80.10.10:FF:000410">
    <property type="entry name" value="Leucine-rich repeat receptor-like protein kinase PXL1"/>
    <property type="match status" value="1"/>
</dbReference>
<dbReference type="PROSITE" id="PS00108">
    <property type="entry name" value="PROTEIN_KINASE_ST"/>
    <property type="match status" value="1"/>
</dbReference>
<dbReference type="GO" id="GO:0004672">
    <property type="term" value="F:protein kinase activity"/>
    <property type="evidence" value="ECO:0007669"/>
    <property type="project" value="InterPro"/>
</dbReference>
<evidence type="ECO:0000256" key="14">
    <source>
        <dbReference type="ARBA" id="ARBA00023180"/>
    </source>
</evidence>
<keyword evidence="21" id="KW-1185">Reference proteome</keyword>
<dbReference type="PROSITE" id="PS00107">
    <property type="entry name" value="PROTEIN_KINASE_ATP"/>
    <property type="match status" value="1"/>
</dbReference>
<dbReference type="Pfam" id="PF08263">
    <property type="entry name" value="LRRNT_2"/>
    <property type="match status" value="1"/>
</dbReference>
<dbReference type="Gene3D" id="1.10.510.10">
    <property type="entry name" value="Transferase(Phosphotransferase) domain 1"/>
    <property type="match status" value="1"/>
</dbReference>
<keyword evidence="7" id="KW-0677">Repeat</keyword>
<dbReference type="PANTHER" id="PTHR48056">
    <property type="entry name" value="LRR RECEPTOR-LIKE SERINE/THREONINE-PROTEIN KINASE-RELATED"/>
    <property type="match status" value="1"/>
</dbReference>
<feature type="region of interest" description="Disordered" evidence="16">
    <location>
        <begin position="978"/>
        <end position="1015"/>
    </location>
</feature>
<feature type="chain" id="PRO_5040097953" evidence="18">
    <location>
        <begin position="23"/>
        <end position="1267"/>
    </location>
</feature>
<keyword evidence="10 15" id="KW-0067">ATP-binding</keyword>
<dbReference type="GO" id="GO:0033612">
    <property type="term" value="F:receptor serine/threonine kinase binding"/>
    <property type="evidence" value="ECO:0007669"/>
    <property type="project" value="TreeGrafter"/>
</dbReference>
<feature type="signal peptide" evidence="18">
    <location>
        <begin position="1"/>
        <end position="22"/>
    </location>
</feature>
<dbReference type="InterPro" id="IPR011009">
    <property type="entry name" value="Kinase-like_dom_sf"/>
</dbReference>
<evidence type="ECO:0000256" key="6">
    <source>
        <dbReference type="ARBA" id="ARBA00022729"/>
    </source>
</evidence>
<comment type="subcellular location">
    <subcellularLocation>
        <location evidence="1">Cell membrane</location>
        <topology evidence="1">Single-pass membrane protein</topology>
    </subcellularLocation>
</comment>
<evidence type="ECO:0000256" key="18">
    <source>
        <dbReference type="SAM" id="SignalP"/>
    </source>
</evidence>
<dbReference type="InterPro" id="IPR017441">
    <property type="entry name" value="Protein_kinase_ATP_BS"/>
</dbReference>
<dbReference type="Pfam" id="PF00069">
    <property type="entry name" value="Pkinase"/>
    <property type="match status" value="1"/>
</dbReference>
<gene>
    <name evidence="20" type="ORF">MUK42_27083</name>
</gene>
<accession>A0A9E7F3N3</accession>
<dbReference type="GO" id="GO:0005524">
    <property type="term" value="F:ATP binding"/>
    <property type="evidence" value="ECO:0007669"/>
    <property type="project" value="UniProtKB-UniRule"/>
</dbReference>
<dbReference type="OrthoDB" id="676979at2759"/>
<organism evidence="20 21">
    <name type="scientific">Musa troglodytarum</name>
    <name type="common">fe'i banana</name>
    <dbReference type="NCBI Taxonomy" id="320322"/>
    <lineage>
        <taxon>Eukaryota</taxon>
        <taxon>Viridiplantae</taxon>
        <taxon>Streptophyta</taxon>
        <taxon>Embryophyta</taxon>
        <taxon>Tracheophyta</taxon>
        <taxon>Spermatophyta</taxon>
        <taxon>Magnoliopsida</taxon>
        <taxon>Liliopsida</taxon>
        <taxon>Zingiberales</taxon>
        <taxon>Musaceae</taxon>
        <taxon>Musa</taxon>
    </lineage>
</organism>
<dbReference type="Pfam" id="PF23598">
    <property type="entry name" value="LRR_14"/>
    <property type="match status" value="1"/>
</dbReference>
<evidence type="ECO:0000256" key="8">
    <source>
        <dbReference type="ARBA" id="ARBA00022741"/>
    </source>
</evidence>
<dbReference type="PANTHER" id="PTHR48056:SF26">
    <property type="entry name" value="MDIS1-INTERACTING RECEPTOR LIKE KINASE 1"/>
    <property type="match status" value="1"/>
</dbReference>
<dbReference type="InterPro" id="IPR008271">
    <property type="entry name" value="Ser/Thr_kinase_AS"/>
</dbReference>
<protein>
    <submittedName>
        <fullName evidence="20">Leucine rich repeat N-terminal domain</fullName>
    </submittedName>
</protein>
<dbReference type="InterPro" id="IPR000719">
    <property type="entry name" value="Prot_kinase_dom"/>
</dbReference>
<evidence type="ECO:0000256" key="15">
    <source>
        <dbReference type="PROSITE-ProRule" id="PRU10141"/>
    </source>
</evidence>
<dbReference type="FunFam" id="3.80.10.10:FF:000297">
    <property type="entry name" value="Leucine-rich repeat receptor-like protein kinase PXL1"/>
    <property type="match status" value="1"/>
</dbReference>
<dbReference type="InterPro" id="IPR001611">
    <property type="entry name" value="Leu-rich_rpt"/>
</dbReference>
<dbReference type="FunFam" id="3.30.200.20:FF:000730">
    <property type="entry name" value="Putative leucine-rich repeat receptor-like protein kinase family protein"/>
    <property type="match status" value="1"/>
</dbReference>
<evidence type="ECO:0000256" key="3">
    <source>
        <dbReference type="ARBA" id="ARBA00022614"/>
    </source>
</evidence>
<dbReference type="InterPro" id="IPR050647">
    <property type="entry name" value="Plant_LRR-RLKs"/>
</dbReference>
<evidence type="ECO:0000256" key="7">
    <source>
        <dbReference type="ARBA" id="ARBA00022737"/>
    </source>
</evidence>
<evidence type="ECO:0000313" key="20">
    <source>
        <dbReference type="EMBL" id="URD88403.1"/>
    </source>
</evidence>
<dbReference type="SMART" id="SM00369">
    <property type="entry name" value="LRR_TYP"/>
    <property type="match status" value="8"/>
</dbReference>
<keyword evidence="9" id="KW-0418">Kinase</keyword>
<keyword evidence="5 17" id="KW-0812">Transmembrane</keyword>
<evidence type="ECO:0000259" key="19">
    <source>
        <dbReference type="PROSITE" id="PS50011"/>
    </source>
</evidence>
<evidence type="ECO:0000256" key="16">
    <source>
        <dbReference type="SAM" id="MobiDB-lite"/>
    </source>
</evidence>
<reference evidence="20" key="1">
    <citation type="submission" date="2022-05" db="EMBL/GenBank/DDBJ databases">
        <title>The Musa troglodytarum L. genome provides insights into the mechanism of non-climacteric behaviour and enrichment of carotenoids.</title>
        <authorList>
            <person name="Wang J."/>
        </authorList>
    </citation>
    <scope>NUCLEOTIDE SEQUENCE</scope>
    <source>
        <tissue evidence="20">Leaf</tissue>
    </source>
</reference>
<dbReference type="Pfam" id="PF13855">
    <property type="entry name" value="LRR_8"/>
    <property type="match status" value="1"/>
</dbReference>
<keyword evidence="3" id="KW-0433">Leucine-rich repeat</keyword>
<dbReference type="Pfam" id="PF00560">
    <property type="entry name" value="LRR_1"/>
    <property type="match status" value="4"/>
</dbReference>
<evidence type="ECO:0000256" key="2">
    <source>
        <dbReference type="ARBA" id="ARBA00008684"/>
    </source>
</evidence>
<dbReference type="PROSITE" id="PS50011">
    <property type="entry name" value="PROTEIN_KINASE_DOM"/>
    <property type="match status" value="1"/>
</dbReference>
<dbReference type="AlphaFoldDB" id="A0A9E7F3N3"/>
<dbReference type="SUPFAM" id="SSF56112">
    <property type="entry name" value="Protein kinase-like (PK-like)"/>
    <property type="match status" value="1"/>
</dbReference>
<evidence type="ECO:0000313" key="21">
    <source>
        <dbReference type="Proteomes" id="UP001055439"/>
    </source>
</evidence>
<dbReference type="InterPro" id="IPR055414">
    <property type="entry name" value="LRR_R13L4/SHOC2-like"/>
</dbReference>
<keyword evidence="8 15" id="KW-0547">Nucleotide-binding</keyword>
<keyword evidence="14" id="KW-0325">Glycoprotein</keyword>
<dbReference type="EMBL" id="CP097504">
    <property type="protein sequence ID" value="URD88403.1"/>
    <property type="molecule type" value="Genomic_DNA"/>
</dbReference>
<evidence type="ECO:0000256" key="9">
    <source>
        <dbReference type="ARBA" id="ARBA00022777"/>
    </source>
</evidence>
<evidence type="ECO:0000256" key="13">
    <source>
        <dbReference type="ARBA" id="ARBA00023170"/>
    </source>
</evidence>
<dbReference type="Proteomes" id="UP001055439">
    <property type="component" value="Chromosome 2"/>
</dbReference>
<dbReference type="FunFam" id="3.80.10.10:FF:000412">
    <property type="entry name" value="Leucine-rich repeat receptor-like protein kinase PXL1"/>
    <property type="match status" value="1"/>
</dbReference>
<keyword evidence="13" id="KW-0675">Receptor</keyword>
<feature type="domain" description="Protein kinase" evidence="19">
    <location>
        <begin position="713"/>
        <end position="992"/>
    </location>
</feature>
<dbReference type="FunFam" id="1.10.510.10:FF:000400">
    <property type="entry name" value="MDIS1-interacting receptor like kinase 1"/>
    <property type="match status" value="1"/>
</dbReference>
<evidence type="ECO:0000256" key="4">
    <source>
        <dbReference type="ARBA" id="ARBA00022679"/>
    </source>
</evidence>
<feature type="binding site" evidence="15">
    <location>
        <position position="743"/>
    </location>
    <ligand>
        <name>ATP</name>
        <dbReference type="ChEBI" id="CHEBI:30616"/>
    </ligand>
</feature>
<keyword evidence="6 18" id="KW-0732">Signal</keyword>
<feature type="transmembrane region" description="Helical" evidence="17">
    <location>
        <begin position="395"/>
        <end position="417"/>
    </location>
</feature>